<protein>
    <submittedName>
        <fullName evidence="2">Uncharacterized protein</fullName>
    </submittedName>
</protein>
<accession>A0A5Q6PEA4</accession>
<comment type="caution">
    <text evidence="2">The sequence shown here is derived from an EMBL/GenBank/DDBJ whole genome shotgun (WGS) entry which is preliminary data.</text>
</comment>
<reference evidence="2 3" key="1">
    <citation type="submission" date="2019-09" db="EMBL/GenBank/DDBJ databases">
        <authorList>
            <person name="Kritzky A."/>
            <person name="Schelkanova E.Y."/>
            <person name="Alkhova Z.V."/>
            <person name="Smirnova N.I."/>
        </authorList>
    </citation>
    <scope>NUCLEOTIDE SEQUENCE [LARGE SCALE GENOMIC DNA]</scope>
    <source>
        <strain evidence="2 3">M1526</strain>
    </source>
</reference>
<proteinExistence type="predicted"/>
<sequence>MTALITPWEALGIPEPKPDNNQTQNEKSLTEMTFQEIAERRKYRDGVCDGINSVKHAISDGLRHGSPECGKVMRGF</sequence>
<dbReference type="AlphaFoldDB" id="A0A5Q6PEA4"/>
<dbReference type="Proteomes" id="UP000323225">
    <property type="component" value="Unassembled WGS sequence"/>
</dbReference>
<evidence type="ECO:0000313" key="2">
    <source>
        <dbReference type="EMBL" id="KAA1253121.1"/>
    </source>
</evidence>
<name>A0A5Q6PEA4_VIBCL</name>
<organism evidence="2 3">
    <name type="scientific">Vibrio cholerae</name>
    <dbReference type="NCBI Taxonomy" id="666"/>
    <lineage>
        <taxon>Bacteria</taxon>
        <taxon>Pseudomonadati</taxon>
        <taxon>Pseudomonadota</taxon>
        <taxon>Gammaproteobacteria</taxon>
        <taxon>Vibrionales</taxon>
        <taxon>Vibrionaceae</taxon>
        <taxon>Vibrio</taxon>
    </lineage>
</organism>
<evidence type="ECO:0000256" key="1">
    <source>
        <dbReference type="SAM" id="MobiDB-lite"/>
    </source>
</evidence>
<feature type="region of interest" description="Disordered" evidence="1">
    <location>
        <begin position="1"/>
        <end position="27"/>
    </location>
</feature>
<gene>
    <name evidence="2" type="ORF">F0M16_19465</name>
</gene>
<evidence type="ECO:0000313" key="3">
    <source>
        <dbReference type="Proteomes" id="UP000323225"/>
    </source>
</evidence>
<dbReference type="EMBL" id="VUAA01000028">
    <property type="protein sequence ID" value="KAA1253121.1"/>
    <property type="molecule type" value="Genomic_DNA"/>
</dbReference>